<protein>
    <submittedName>
        <fullName evidence="1">Uncharacterized protein</fullName>
    </submittedName>
</protein>
<reference evidence="1" key="1">
    <citation type="submission" date="2024-07" db="EMBL/GenBank/DDBJ databases">
        <authorList>
            <person name="Bringhurst R.M."/>
            <person name="Homer T.E."/>
        </authorList>
    </citation>
    <scope>NUCLEOTIDE SEQUENCE</scope>
</reference>
<proteinExistence type="predicted"/>
<evidence type="ECO:0000313" key="1">
    <source>
        <dbReference type="EMBL" id="XDJ14585.1"/>
    </source>
</evidence>
<sequence length="92" mass="10226">MGVKLTKRGNEWTVEFLGKERHVKLESELVTWRSLGILPHSAIEFNLDLDGAIESIVELSTQTELTELDIPKNHSVAGMVRPTKPYTGGTHA</sequence>
<name>A0AB39CCJ9_9VIRU</name>
<organism evidence="1">
    <name type="scientific">Pseudomonas phage RVTF4</name>
    <dbReference type="NCBI Taxonomy" id="3236931"/>
    <lineage>
        <taxon>Viruses</taxon>
    </lineage>
</organism>
<dbReference type="EMBL" id="PQ015378">
    <property type="protein sequence ID" value="XDJ14585.1"/>
    <property type="molecule type" value="Genomic_DNA"/>
</dbReference>
<accession>A0AB39CCJ9</accession>